<dbReference type="EC" id="3.4.24.-" evidence="10"/>
<dbReference type="WBParaSite" id="SRDH1_70950.1">
    <property type="protein sequence ID" value="SRDH1_70950.1"/>
    <property type="gene ID" value="SRDH1_70950"/>
</dbReference>
<accession>A0AA85FZM9</accession>
<dbReference type="GO" id="GO:0046872">
    <property type="term" value="F:metal ion binding"/>
    <property type="evidence" value="ECO:0007669"/>
    <property type="project" value="UniProtKB-KW"/>
</dbReference>
<evidence type="ECO:0000256" key="2">
    <source>
        <dbReference type="ARBA" id="ARBA00022670"/>
    </source>
</evidence>
<keyword evidence="6 9" id="KW-0482">Metalloprotease</keyword>
<dbReference type="Pfam" id="PF01457">
    <property type="entry name" value="Peptidase_M8"/>
    <property type="match status" value="1"/>
</dbReference>
<sequence length="328" mass="37738">MVSITFESVRKYNEKKTRDDVMKKTNRPETSDWSSTIGKPYIYICNISWLPTYITDMIINLLIRTVFILTICNIVQSTSFCGSPPSVKLDHTIPLHPDNVERRDTAPRSLKFYTHFTPNFYQLPDYHKVLKFAEHAIKFWEEALTVKKPGSQKQLAKRYCESGYYYQVHGNNSIYCRQSNCQRDVMCGRVKIPDKYVGECYQEHNHRLYRYYNNGSGIPSAGYVLLVDAINTKSCSGSTAAHASSCLMDEETDRPILGYVNVCPGKMKTEYPEDRNARGIFLHEIGHALGFSSSNFPFMRFPNGTARTPRDATHKPIYKDPHGHYLPR</sequence>
<evidence type="ECO:0000313" key="13">
    <source>
        <dbReference type="WBParaSite" id="SRDH1_70950.1"/>
    </source>
</evidence>
<dbReference type="InterPro" id="IPR001577">
    <property type="entry name" value="Peptidase_M8"/>
</dbReference>
<evidence type="ECO:0000256" key="5">
    <source>
        <dbReference type="ARBA" id="ARBA00022833"/>
    </source>
</evidence>
<evidence type="ECO:0000256" key="4">
    <source>
        <dbReference type="ARBA" id="ARBA00022801"/>
    </source>
</evidence>
<dbReference type="SUPFAM" id="SSF55486">
    <property type="entry name" value="Metalloproteases ('zincins'), catalytic domain"/>
    <property type="match status" value="1"/>
</dbReference>
<keyword evidence="3 9" id="KW-0479">Metal-binding</keyword>
<dbReference type="GO" id="GO:0016020">
    <property type="term" value="C:membrane"/>
    <property type="evidence" value="ECO:0007669"/>
    <property type="project" value="InterPro"/>
</dbReference>
<feature type="region of interest" description="Disordered" evidence="11">
    <location>
        <begin position="308"/>
        <end position="328"/>
    </location>
</feature>
<evidence type="ECO:0000256" key="10">
    <source>
        <dbReference type="RuleBase" id="RU366077"/>
    </source>
</evidence>
<keyword evidence="2 10" id="KW-0645">Protease</keyword>
<evidence type="ECO:0000313" key="12">
    <source>
        <dbReference type="Proteomes" id="UP000050792"/>
    </source>
</evidence>
<comment type="cofactor">
    <cofactor evidence="9 10">
        <name>Zn(2+)</name>
        <dbReference type="ChEBI" id="CHEBI:29105"/>
    </cofactor>
    <text evidence="9 10">Binds 1 zinc ion per subunit.</text>
</comment>
<dbReference type="GO" id="GO:0004222">
    <property type="term" value="F:metalloendopeptidase activity"/>
    <property type="evidence" value="ECO:0007669"/>
    <property type="project" value="UniProtKB-UniRule"/>
</dbReference>
<dbReference type="GO" id="GO:0007155">
    <property type="term" value="P:cell adhesion"/>
    <property type="evidence" value="ECO:0007669"/>
    <property type="project" value="InterPro"/>
</dbReference>
<keyword evidence="5 9" id="KW-0862">Zinc</keyword>
<proteinExistence type="inferred from homology"/>
<dbReference type="Gene3D" id="3.10.170.20">
    <property type="match status" value="1"/>
</dbReference>
<dbReference type="Proteomes" id="UP000050792">
    <property type="component" value="Unassembled WGS sequence"/>
</dbReference>
<keyword evidence="4 10" id="KW-0378">Hydrolase</keyword>
<reference evidence="12" key="1">
    <citation type="submission" date="2022-06" db="EMBL/GenBank/DDBJ databases">
        <authorList>
            <person name="Berger JAMES D."/>
            <person name="Berger JAMES D."/>
        </authorList>
    </citation>
    <scope>NUCLEOTIDE SEQUENCE [LARGE SCALE GENOMIC DNA]</scope>
</reference>
<feature type="active site" evidence="8">
    <location>
        <position position="284"/>
    </location>
</feature>
<dbReference type="PANTHER" id="PTHR10942:SF0">
    <property type="entry name" value="LEISHMANOLYSIN-LIKE PEPTIDASE"/>
    <property type="match status" value="1"/>
</dbReference>
<evidence type="ECO:0000256" key="1">
    <source>
        <dbReference type="ARBA" id="ARBA00005860"/>
    </source>
</evidence>
<reference evidence="13" key="2">
    <citation type="submission" date="2023-11" db="UniProtKB">
        <authorList>
            <consortium name="WormBaseParasite"/>
        </authorList>
    </citation>
    <scope>IDENTIFICATION</scope>
</reference>
<comment type="similarity">
    <text evidence="1 10">Belongs to the peptidase M8 family.</text>
</comment>
<evidence type="ECO:0000256" key="3">
    <source>
        <dbReference type="ARBA" id="ARBA00022723"/>
    </source>
</evidence>
<evidence type="ECO:0000256" key="8">
    <source>
        <dbReference type="PIRSR" id="PIRSR601577-1"/>
    </source>
</evidence>
<dbReference type="GO" id="GO:0006508">
    <property type="term" value="P:proteolysis"/>
    <property type="evidence" value="ECO:0007669"/>
    <property type="project" value="UniProtKB-KW"/>
</dbReference>
<protein>
    <recommendedName>
        <fullName evidence="7 10">Leishmanolysin-like peptidase</fullName>
        <ecNumber evidence="10">3.4.24.-</ecNumber>
    </recommendedName>
</protein>
<evidence type="ECO:0000256" key="9">
    <source>
        <dbReference type="PIRSR" id="PIRSR601577-2"/>
    </source>
</evidence>
<evidence type="ECO:0000256" key="6">
    <source>
        <dbReference type="ARBA" id="ARBA00023049"/>
    </source>
</evidence>
<feature type="binding site" evidence="9">
    <location>
        <position position="283"/>
    </location>
    <ligand>
        <name>Zn(2+)</name>
        <dbReference type="ChEBI" id="CHEBI:29105"/>
        <note>catalytic</note>
    </ligand>
</feature>
<evidence type="ECO:0000256" key="11">
    <source>
        <dbReference type="SAM" id="MobiDB-lite"/>
    </source>
</evidence>
<evidence type="ECO:0000256" key="7">
    <source>
        <dbReference type="ARBA" id="ARBA00039717"/>
    </source>
</evidence>
<organism evidence="12 13">
    <name type="scientific">Schistosoma rodhaini</name>
    <dbReference type="NCBI Taxonomy" id="6188"/>
    <lineage>
        <taxon>Eukaryota</taxon>
        <taxon>Metazoa</taxon>
        <taxon>Spiralia</taxon>
        <taxon>Lophotrochozoa</taxon>
        <taxon>Platyhelminthes</taxon>
        <taxon>Trematoda</taxon>
        <taxon>Digenea</taxon>
        <taxon>Strigeidida</taxon>
        <taxon>Schistosomatoidea</taxon>
        <taxon>Schistosomatidae</taxon>
        <taxon>Schistosoma</taxon>
    </lineage>
</organism>
<name>A0AA85FZM9_9TREM</name>
<dbReference type="AlphaFoldDB" id="A0AA85FZM9"/>
<keyword evidence="12" id="KW-1185">Reference proteome</keyword>
<dbReference type="PANTHER" id="PTHR10942">
    <property type="entry name" value="LEISHMANOLYSIN-LIKE PEPTIDASE"/>
    <property type="match status" value="1"/>
</dbReference>
<feature type="binding site" evidence="9">
    <location>
        <position position="287"/>
    </location>
    <ligand>
        <name>Zn(2+)</name>
        <dbReference type="ChEBI" id="CHEBI:29105"/>
        <note>catalytic</note>
    </ligand>
</feature>
<dbReference type="GO" id="GO:0005737">
    <property type="term" value="C:cytoplasm"/>
    <property type="evidence" value="ECO:0007669"/>
    <property type="project" value="TreeGrafter"/>
</dbReference>